<dbReference type="Gene3D" id="3.50.50.60">
    <property type="entry name" value="FAD/NAD(P)-binding domain"/>
    <property type="match status" value="2"/>
</dbReference>
<evidence type="ECO:0000313" key="9">
    <source>
        <dbReference type="Proteomes" id="UP000542342"/>
    </source>
</evidence>
<evidence type="ECO:0000256" key="6">
    <source>
        <dbReference type="SAM" id="MobiDB-lite"/>
    </source>
</evidence>
<dbReference type="InterPro" id="IPR014105">
    <property type="entry name" value="Carotenoid/retinoid_OxRdtase"/>
</dbReference>
<dbReference type="PANTHER" id="PTHR43734:SF1">
    <property type="entry name" value="PHYTOENE DESATURASE"/>
    <property type="match status" value="1"/>
</dbReference>
<dbReference type="PANTHER" id="PTHR43734">
    <property type="entry name" value="PHYTOENE DESATURASE"/>
    <property type="match status" value="1"/>
</dbReference>
<sequence>MPQGSGSGSRQSTGTRVVIIGAGPGGLAAALLLARAGVQVDVVERLPRVGGRCSSIEIAGFRFDLGPTFFLYPGVLARIFRHIGRDLYAEVPMVRLDPQYRISFGAGGYIDATPDLARLEAELARISSQDVPQVRRFLEDNRPKFAAFRPCLEMPFLSWRDVFRWRMARLLPQLQPWKSLDKLLQDYFVDPRLRLAFSFQSKYLGMSPFQCPSLFSILSFLEYEYGVWHPLGGCSAVSETMARIAQEMGVRFHLGEAVEELILDGRRVRGVRTKVRDIAADAVVLNADFAHAITRLVPDRLRRRWSNRRIERKKFSCSTFMLYLGVQGCYTHLPHHTIHCAADYGRNLADIEQRHALSDEPSFYVQNACVTDPSLAPPGYSTLYVLVPVSHQHPNIDWSREALPFRARVLQQLARIGLEGLERRIVVEKMVTPADWEQHYAIYRGATFNLAHTWSQMLHLRPRNRFEELDGLYLVGGGTHPGSGLPVIYESARISTRLLLEDLGLESGWLGLPGADDETNDPLLQTPPLGFRPGGFCSPQRDKTGAIELSPTADSPTVAIPQ</sequence>
<dbReference type="InterPro" id="IPR002937">
    <property type="entry name" value="Amino_oxidase"/>
</dbReference>
<dbReference type="GO" id="GO:0016627">
    <property type="term" value="F:oxidoreductase activity, acting on the CH-CH group of donors"/>
    <property type="evidence" value="ECO:0007669"/>
    <property type="project" value="UniProtKB-ARBA"/>
</dbReference>
<keyword evidence="4 5" id="KW-0560">Oxidoreductase</keyword>
<reference evidence="8 9" key="1">
    <citation type="submission" date="2020-07" db="EMBL/GenBank/DDBJ databases">
        <title>Thermogemmata thermophila gen. nov., sp. nov., a novel moderate thermophilic planctomycete from a Kamchatka hot spring.</title>
        <authorList>
            <person name="Elcheninov A.G."/>
            <person name="Podosokorskaya O.A."/>
            <person name="Kovaleva O.L."/>
            <person name="Novikov A."/>
            <person name="Bonch-Osmolovskaya E.A."/>
            <person name="Toshchakov S.V."/>
            <person name="Kublanov I.V."/>
        </authorList>
    </citation>
    <scope>NUCLEOTIDE SEQUENCE [LARGE SCALE GENOMIC DNA]</scope>
    <source>
        <strain evidence="8 9">2918</strain>
    </source>
</reference>
<dbReference type="NCBIfam" id="TIGR02734">
    <property type="entry name" value="crtI_fam"/>
    <property type="match status" value="1"/>
</dbReference>
<name>A0A7V8VC25_9BACT</name>
<dbReference type="Proteomes" id="UP000542342">
    <property type="component" value="Unassembled WGS sequence"/>
</dbReference>
<dbReference type="RefSeq" id="WP_194536672.1">
    <property type="nucleotide sequence ID" value="NZ_JACEFB010000001.1"/>
</dbReference>
<keyword evidence="9" id="KW-1185">Reference proteome</keyword>
<protein>
    <submittedName>
        <fullName evidence="8">Phytoene desaturase</fullName>
    </submittedName>
</protein>
<evidence type="ECO:0000256" key="1">
    <source>
        <dbReference type="ARBA" id="ARBA00004829"/>
    </source>
</evidence>
<feature type="domain" description="Amine oxidase" evidence="7">
    <location>
        <begin position="25"/>
        <end position="494"/>
    </location>
</feature>
<evidence type="ECO:0000259" key="7">
    <source>
        <dbReference type="Pfam" id="PF01593"/>
    </source>
</evidence>
<proteinExistence type="inferred from homology"/>
<dbReference type="InterPro" id="IPR036188">
    <property type="entry name" value="FAD/NAD-bd_sf"/>
</dbReference>
<accession>A0A7V8VC25</accession>
<dbReference type="PROSITE" id="PS00982">
    <property type="entry name" value="PHYTOENE_DH"/>
    <property type="match status" value="1"/>
</dbReference>
<feature type="region of interest" description="Disordered" evidence="6">
    <location>
        <begin position="531"/>
        <end position="562"/>
    </location>
</feature>
<dbReference type="EMBL" id="JACEFB010000001">
    <property type="protein sequence ID" value="MBA2225100.1"/>
    <property type="molecule type" value="Genomic_DNA"/>
</dbReference>
<dbReference type="AlphaFoldDB" id="A0A7V8VC25"/>
<gene>
    <name evidence="8" type="primary">crtI</name>
    <name evidence="8" type="ORF">H0921_02875</name>
</gene>
<comment type="similarity">
    <text evidence="2 5">Belongs to the carotenoid/retinoid oxidoreductase family.</text>
</comment>
<comment type="pathway">
    <text evidence="1 5">Carotenoid biosynthesis.</text>
</comment>
<evidence type="ECO:0000256" key="2">
    <source>
        <dbReference type="ARBA" id="ARBA00006046"/>
    </source>
</evidence>
<evidence type="ECO:0000256" key="4">
    <source>
        <dbReference type="ARBA" id="ARBA00023002"/>
    </source>
</evidence>
<evidence type="ECO:0000256" key="5">
    <source>
        <dbReference type="RuleBase" id="RU362075"/>
    </source>
</evidence>
<dbReference type="SUPFAM" id="SSF51905">
    <property type="entry name" value="FAD/NAD(P)-binding domain"/>
    <property type="match status" value="1"/>
</dbReference>
<dbReference type="Pfam" id="PF01593">
    <property type="entry name" value="Amino_oxidase"/>
    <property type="match status" value="1"/>
</dbReference>
<dbReference type="PRINTS" id="PR00419">
    <property type="entry name" value="ADXRDTASE"/>
</dbReference>
<organism evidence="8 9">
    <name type="scientific">Thermogemmata fonticola</name>
    <dbReference type="NCBI Taxonomy" id="2755323"/>
    <lineage>
        <taxon>Bacteria</taxon>
        <taxon>Pseudomonadati</taxon>
        <taxon>Planctomycetota</taxon>
        <taxon>Planctomycetia</taxon>
        <taxon>Gemmatales</taxon>
        <taxon>Gemmataceae</taxon>
        <taxon>Thermogemmata</taxon>
    </lineage>
</organism>
<evidence type="ECO:0000256" key="3">
    <source>
        <dbReference type="ARBA" id="ARBA00022746"/>
    </source>
</evidence>
<dbReference type="GO" id="GO:0016117">
    <property type="term" value="P:carotenoid biosynthetic process"/>
    <property type="evidence" value="ECO:0007669"/>
    <property type="project" value="UniProtKB-KW"/>
</dbReference>
<keyword evidence="3 5" id="KW-0125">Carotenoid biosynthesis</keyword>
<comment type="caution">
    <text evidence="8">The sequence shown here is derived from an EMBL/GenBank/DDBJ whole genome shotgun (WGS) entry which is preliminary data.</text>
</comment>
<dbReference type="InterPro" id="IPR008150">
    <property type="entry name" value="Phytoene_DH_bac_CS"/>
</dbReference>
<evidence type="ECO:0000313" key="8">
    <source>
        <dbReference type="EMBL" id="MBA2225100.1"/>
    </source>
</evidence>